<reference evidence="3" key="1">
    <citation type="journal article" date="2023" name="Microbiol Resour">
        <title>Genome Sequences of Rhodoplanes serenus and Two Thermotolerant Strains, Rhodoplanes tepidamans and 'Rhodoplanes cryptolactis,' Further Refine the Genus.</title>
        <authorList>
            <person name="Rayyan A.A."/>
            <person name="Kyndt J.A."/>
        </authorList>
    </citation>
    <scope>NUCLEOTIDE SEQUENCE</scope>
    <source>
        <strain evidence="3">DSM 9987</strain>
    </source>
</reference>
<sequence length="210" mass="22848">MGLPEIAGYALPARDELPTCRVGWRPDAAAAALLVHDMQGYFVRAFPPRAAPIAPMLANIARLAAHCRARGVPVIYSAQPGRQDPRDRGLQGDIWGPGMGEDGADSDIVAELAPEPGDLVITKWRYSAFQRTTLEPMLRARGRRQLIVVGVYAHIGCMLTAADAFMRDIEPFLVADAVADFSRTRHDAALAYVADRCGRVISTDDLLKIL</sequence>
<dbReference type="Proteomes" id="UP001165652">
    <property type="component" value="Unassembled WGS sequence"/>
</dbReference>
<accession>A0ABT5JF60</accession>
<dbReference type="PANTHER" id="PTHR43540:SF3">
    <property type="entry name" value="ENTEROBACTIN SYNTHASE COMPONENT B"/>
    <property type="match status" value="1"/>
</dbReference>
<dbReference type="PRINTS" id="PR01398">
    <property type="entry name" value="ISCHRISMTASE"/>
</dbReference>
<evidence type="ECO:0000313" key="3">
    <source>
        <dbReference type="EMBL" id="MDC7788197.1"/>
    </source>
</evidence>
<dbReference type="Gene3D" id="3.40.50.850">
    <property type="entry name" value="Isochorismatase-like"/>
    <property type="match status" value="1"/>
</dbReference>
<dbReference type="InterPro" id="IPR050272">
    <property type="entry name" value="Isochorismatase-like_hydrls"/>
</dbReference>
<dbReference type="SUPFAM" id="SSF52499">
    <property type="entry name" value="Isochorismatase-like hydrolases"/>
    <property type="match status" value="1"/>
</dbReference>
<dbReference type="EMBL" id="JAQQLI010000039">
    <property type="protein sequence ID" value="MDC7788197.1"/>
    <property type="molecule type" value="Genomic_DNA"/>
</dbReference>
<keyword evidence="1" id="KW-0378">Hydrolase</keyword>
<dbReference type="Pfam" id="PF00857">
    <property type="entry name" value="Isochorismatase"/>
    <property type="match status" value="1"/>
</dbReference>
<proteinExistence type="predicted"/>
<keyword evidence="4" id="KW-1185">Reference proteome</keyword>
<gene>
    <name evidence="3" type="ORF">PQJ73_21110</name>
</gene>
<feature type="domain" description="Isochorismatase-like" evidence="2">
    <location>
        <begin position="31"/>
        <end position="205"/>
    </location>
</feature>
<dbReference type="InterPro" id="IPR000868">
    <property type="entry name" value="Isochorismatase-like_dom"/>
</dbReference>
<organism evidence="3 4">
    <name type="scientific">Rhodoplanes tepidamans</name>
    <name type="common">Rhodoplanes cryptolactis</name>
    <dbReference type="NCBI Taxonomy" id="200616"/>
    <lineage>
        <taxon>Bacteria</taxon>
        <taxon>Pseudomonadati</taxon>
        <taxon>Pseudomonadota</taxon>
        <taxon>Alphaproteobacteria</taxon>
        <taxon>Hyphomicrobiales</taxon>
        <taxon>Nitrobacteraceae</taxon>
        <taxon>Rhodoplanes</taxon>
    </lineage>
</organism>
<comment type="caution">
    <text evidence="3">The sequence shown here is derived from an EMBL/GenBank/DDBJ whole genome shotgun (WGS) entry which is preliminary data.</text>
</comment>
<dbReference type="InterPro" id="IPR036380">
    <property type="entry name" value="Isochorismatase-like_sf"/>
</dbReference>
<protein>
    <submittedName>
        <fullName evidence="3">Isochorismatase family protein</fullName>
    </submittedName>
</protein>
<evidence type="ECO:0000313" key="4">
    <source>
        <dbReference type="Proteomes" id="UP001165652"/>
    </source>
</evidence>
<name>A0ABT5JF60_RHOTP</name>
<reference evidence="3" key="2">
    <citation type="submission" date="2023-02" db="EMBL/GenBank/DDBJ databases">
        <authorList>
            <person name="Rayyan A."/>
            <person name="Meyer T."/>
            <person name="Kyndt J.A."/>
        </authorList>
    </citation>
    <scope>NUCLEOTIDE SEQUENCE</scope>
    <source>
        <strain evidence="3">DSM 9987</strain>
    </source>
</reference>
<dbReference type="PIRSF" id="PIRSF001111">
    <property type="entry name" value="Isochorismatase"/>
    <property type="match status" value="1"/>
</dbReference>
<dbReference type="InterPro" id="IPR016291">
    <property type="entry name" value="Isochorismatase"/>
</dbReference>
<evidence type="ECO:0000256" key="1">
    <source>
        <dbReference type="ARBA" id="ARBA00022801"/>
    </source>
</evidence>
<dbReference type="RefSeq" id="WP_272779035.1">
    <property type="nucleotide sequence ID" value="NZ_JAQQLI010000039.1"/>
</dbReference>
<dbReference type="PANTHER" id="PTHR43540">
    <property type="entry name" value="PEROXYUREIDOACRYLATE/UREIDOACRYLATE AMIDOHYDROLASE-RELATED"/>
    <property type="match status" value="1"/>
</dbReference>
<evidence type="ECO:0000259" key="2">
    <source>
        <dbReference type="Pfam" id="PF00857"/>
    </source>
</evidence>